<dbReference type="InterPro" id="IPR051120">
    <property type="entry name" value="ABC_AA/LPS_Transport"/>
</dbReference>
<keyword evidence="3 5" id="KW-0067">ATP-binding</keyword>
<evidence type="ECO:0000313" key="6">
    <source>
        <dbReference type="Proteomes" id="UP000051934"/>
    </source>
</evidence>
<dbReference type="InterPro" id="IPR027417">
    <property type="entry name" value="P-loop_NTPase"/>
</dbReference>
<keyword evidence="2" id="KW-0547">Nucleotide-binding</keyword>
<dbReference type="InterPro" id="IPR003593">
    <property type="entry name" value="AAA+_ATPase"/>
</dbReference>
<dbReference type="GO" id="GO:0016887">
    <property type="term" value="F:ATP hydrolysis activity"/>
    <property type="evidence" value="ECO:0007669"/>
    <property type="project" value="InterPro"/>
</dbReference>
<dbReference type="PANTHER" id="PTHR45772">
    <property type="entry name" value="CONSERVED COMPONENT OF ABC TRANSPORTER FOR NATURAL AMINO ACIDS-RELATED"/>
    <property type="match status" value="1"/>
</dbReference>
<protein>
    <submittedName>
        <fullName evidence="5">ABC transporter ATP-binding protein</fullName>
    </submittedName>
</protein>
<dbReference type="InterPro" id="IPR032823">
    <property type="entry name" value="BCA_ABC_TP_C"/>
</dbReference>
<evidence type="ECO:0000256" key="3">
    <source>
        <dbReference type="ARBA" id="ARBA00022840"/>
    </source>
</evidence>
<proteinExistence type="predicted"/>
<sequence length="253" mass="27684">MSLLTLDSVCKSFGSTRIINDVSLDIEAGEKHAIIGPNGAGKSTLFHLISGRYNVSSGAIGFKGEVIHNLPPYEIARRGLARSFQVTNIFPRMSVFENIRCALLWSEGYRYSFWQLLGRQRTLNEKALDVLEQIGLSDKAQLPSGELAYAQQRALELGIAVASGAELIMLDEPVAGMSNSEAENAVALIRRITEGKTLIMVEHDMNIVFDIADRISVLVYGEIIATDTPQNIRSNARVQEAYLGEVPSDAKGD</sequence>
<dbReference type="InterPro" id="IPR003439">
    <property type="entry name" value="ABC_transporter-like_ATP-bd"/>
</dbReference>
<dbReference type="GO" id="GO:0005886">
    <property type="term" value="C:plasma membrane"/>
    <property type="evidence" value="ECO:0007669"/>
    <property type="project" value="TreeGrafter"/>
</dbReference>
<evidence type="ECO:0000313" key="5">
    <source>
        <dbReference type="EMBL" id="KRO71824.1"/>
    </source>
</evidence>
<dbReference type="SMART" id="SM00382">
    <property type="entry name" value="AAA"/>
    <property type="match status" value="1"/>
</dbReference>
<dbReference type="CDD" id="cd03219">
    <property type="entry name" value="ABC_Mj1267_LivG_branched"/>
    <property type="match status" value="1"/>
</dbReference>
<dbReference type="SUPFAM" id="SSF52540">
    <property type="entry name" value="P-loop containing nucleoside triphosphate hydrolases"/>
    <property type="match status" value="1"/>
</dbReference>
<dbReference type="Proteomes" id="UP000051934">
    <property type="component" value="Unassembled WGS sequence"/>
</dbReference>
<evidence type="ECO:0000256" key="2">
    <source>
        <dbReference type="ARBA" id="ARBA00022741"/>
    </source>
</evidence>
<evidence type="ECO:0000259" key="4">
    <source>
        <dbReference type="PROSITE" id="PS50893"/>
    </source>
</evidence>
<reference evidence="5 6" key="1">
    <citation type="submission" date="2015-10" db="EMBL/GenBank/DDBJ databases">
        <title>Metagenome-Assembled Genomes uncover a global brackish microbiome.</title>
        <authorList>
            <person name="Hugerth L.W."/>
            <person name="Larsson J."/>
            <person name="Alneberg J."/>
            <person name="Lindh M.V."/>
            <person name="Legrand C."/>
            <person name="Pinhassi J."/>
            <person name="Andersson A.F."/>
        </authorList>
    </citation>
    <scope>NUCLEOTIDE SEQUENCE [LARGE SCALE GENOMIC DNA]</scope>
    <source>
        <strain evidence="5">BACL4 MAG-120507-bin80</strain>
    </source>
</reference>
<dbReference type="PROSITE" id="PS50893">
    <property type="entry name" value="ABC_TRANSPORTER_2"/>
    <property type="match status" value="1"/>
</dbReference>
<dbReference type="Pfam" id="PF00005">
    <property type="entry name" value="ABC_tran"/>
    <property type="match status" value="1"/>
</dbReference>
<dbReference type="AlphaFoldDB" id="A0A0R2SFE6"/>
<organism evidence="5 6">
    <name type="scientific">OM182 bacterium BACL3 MAG-120507-bin80</name>
    <dbReference type="NCBI Taxonomy" id="1655577"/>
    <lineage>
        <taxon>Bacteria</taxon>
        <taxon>Pseudomonadati</taxon>
        <taxon>Pseudomonadota</taxon>
        <taxon>Gammaproteobacteria</taxon>
        <taxon>OMG group</taxon>
        <taxon>OM182 clade</taxon>
    </lineage>
</organism>
<accession>A0A0R2SFE6</accession>
<comment type="caution">
    <text evidence="5">The sequence shown here is derived from an EMBL/GenBank/DDBJ whole genome shotgun (WGS) entry which is preliminary data.</text>
</comment>
<evidence type="ECO:0000256" key="1">
    <source>
        <dbReference type="ARBA" id="ARBA00022448"/>
    </source>
</evidence>
<dbReference type="EMBL" id="LIBB01000130">
    <property type="protein sequence ID" value="KRO71824.1"/>
    <property type="molecule type" value="Genomic_DNA"/>
</dbReference>
<dbReference type="GO" id="GO:0005524">
    <property type="term" value="F:ATP binding"/>
    <property type="evidence" value="ECO:0007669"/>
    <property type="project" value="UniProtKB-KW"/>
</dbReference>
<dbReference type="Pfam" id="PF12399">
    <property type="entry name" value="BCA_ABC_TP_C"/>
    <property type="match status" value="1"/>
</dbReference>
<keyword evidence="1" id="KW-0813">Transport</keyword>
<feature type="domain" description="ABC transporter" evidence="4">
    <location>
        <begin position="4"/>
        <end position="245"/>
    </location>
</feature>
<gene>
    <name evidence="5" type="ORF">ABR69_10150</name>
</gene>
<dbReference type="Gene3D" id="3.40.50.300">
    <property type="entry name" value="P-loop containing nucleotide triphosphate hydrolases"/>
    <property type="match status" value="1"/>
</dbReference>
<name>A0A0R2SFE6_9GAMM</name>
<dbReference type="PANTHER" id="PTHR45772:SF9">
    <property type="entry name" value="CONSERVED COMPONENT OF ABC TRANSPORTER FOR NATURAL AMINO ACIDS"/>
    <property type="match status" value="1"/>
</dbReference>